<dbReference type="PANTHER" id="PTHR43133">
    <property type="entry name" value="RNA POLYMERASE ECF-TYPE SIGMA FACTO"/>
    <property type="match status" value="1"/>
</dbReference>
<dbReference type="Pfam" id="PF04542">
    <property type="entry name" value="Sigma70_r2"/>
    <property type="match status" value="1"/>
</dbReference>
<feature type="domain" description="RNA polymerase sigma-70 region 2" evidence="5">
    <location>
        <begin position="12"/>
        <end position="79"/>
    </location>
</feature>
<dbReference type="EMBL" id="VOSC01000012">
    <property type="protein sequence ID" value="TXE13126.1"/>
    <property type="molecule type" value="Genomic_DNA"/>
</dbReference>
<dbReference type="InterPro" id="IPR013324">
    <property type="entry name" value="RNA_pol_sigma_r3/r4-like"/>
</dbReference>
<dbReference type="NCBIfam" id="TIGR02985">
    <property type="entry name" value="Sig70_bacteroi1"/>
    <property type="match status" value="1"/>
</dbReference>
<dbReference type="PANTHER" id="PTHR43133:SF46">
    <property type="entry name" value="RNA POLYMERASE SIGMA-70 FACTOR ECF SUBFAMILY"/>
    <property type="match status" value="1"/>
</dbReference>
<dbReference type="OrthoDB" id="1100095at2"/>
<evidence type="ECO:0000313" key="8">
    <source>
        <dbReference type="Proteomes" id="UP000321790"/>
    </source>
</evidence>
<evidence type="ECO:0000256" key="3">
    <source>
        <dbReference type="ARBA" id="ARBA00023082"/>
    </source>
</evidence>
<dbReference type="InterPro" id="IPR036388">
    <property type="entry name" value="WH-like_DNA-bd_sf"/>
</dbReference>
<dbReference type="Proteomes" id="UP000321790">
    <property type="component" value="Unassembled WGS sequence"/>
</dbReference>
<keyword evidence="2" id="KW-0805">Transcription regulation</keyword>
<evidence type="ECO:0000259" key="5">
    <source>
        <dbReference type="Pfam" id="PF04542"/>
    </source>
</evidence>
<feature type="domain" description="RNA polymerase sigma factor 70 region 4 type 2" evidence="6">
    <location>
        <begin position="111"/>
        <end position="159"/>
    </location>
</feature>
<dbReference type="AlphaFoldDB" id="A0A5C7AWD4"/>
<protein>
    <submittedName>
        <fullName evidence="7">RNA polymerase sigma-70 factor</fullName>
    </submittedName>
</protein>
<dbReference type="InterPro" id="IPR039425">
    <property type="entry name" value="RNA_pol_sigma-70-like"/>
</dbReference>
<name>A0A5C7AWD4_9FLAO</name>
<dbReference type="SUPFAM" id="SSF88946">
    <property type="entry name" value="Sigma2 domain of RNA polymerase sigma factors"/>
    <property type="match status" value="1"/>
</dbReference>
<dbReference type="InterPro" id="IPR013325">
    <property type="entry name" value="RNA_pol_sigma_r2"/>
</dbReference>
<comment type="similarity">
    <text evidence="1">Belongs to the sigma-70 factor family. ECF subfamily.</text>
</comment>
<proteinExistence type="inferred from homology"/>
<dbReference type="GO" id="GO:0003677">
    <property type="term" value="F:DNA binding"/>
    <property type="evidence" value="ECO:0007669"/>
    <property type="project" value="InterPro"/>
</dbReference>
<evidence type="ECO:0000256" key="4">
    <source>
        <dbReference type="ARBA" id="ARBA00023163"/>
    </source>
</evidence>
<dbReference type="SUPFAM" id="SSF88659">
    <property type="entry name" value="Sigma3 and sigma4 domains of RNA polymerase sigma factors"/>
    <property type="match status" value="1"/>
</dbReference>
<keyword evidence="8" id="KW-1185">Reference proteome</keyword>
<dbReference type="GO" id="GO:0006352">
    <property type="term" value="P:DNA-templated transcription initiation"/>
    <property type="evidence" value="ECO:0007669"/>
    <property type="project" value="InterPro"/>
</dbReference>
<dbReference type="Gene3D" id="1.10.1740.10">
    <property type="match status" value="1"/>
</dbReference>
<sequence>MKKGDQSAFEQLYKTYYENLCVYLKSYTSDHAKIEDTVQDVFIKLWHKRKRLSVKKSLKSYLYRAAYNTLMDSYRKQQRNDEMLSSYYHTAVMRAIETDTTIKTDKITKMKSCIELLPGKCKQVFVESKISGLKRAQVAENLNITIKTVEGHITKAYALLKMCLETTT</sequence>
<dbReference type="InterPro" id="IPR014327">
    <property type="entry name" value="RNA_pol_sigma70_bacteroid"/>
</dbReference>
<dbReference type="Gene3D" id="1.10.10.10">
    <property type="entry name" value="Winged helix-like DNA-binding domain superfamily/Winged helix DNA-binding domain"/>
    <property type="match status" value="1"/>
</dbReference>
<dbReference type="Pfam" id="PF08281">
    <property type="entry name" value="Sigma70_r4_2"/>
    <property type="match status" value="1"/>
</dbReference>
<evidence type="ECO:0000313" key="7">
    <source>
        <dbReference type="EMBL" id="TXE13126.1"/>
    </source>
</evidence>
<accession>A0A5C7AWD4</accession>
<dbReference type="NCBIfam" id="TIGR02937">
    <property type="entry name" value="sigma70-ECF"/>
    <property type="match status" value="1"/>
</dbReference>
<comment type="caution">
    <text evidence="7">The sequence shown here is derived from an EMBL/GenBank/DDBJ whole genome shotgun (WGS) entry which is preliminary data.</text>
</comment>
<dbReference type="GO" id="GO:0016987">
    <property type="term" value="F:sigma factor activity"/>
    <property type="evidence" value="ECO:0007669"/>
    <property type="project" value="UniProtKB-KW"/>
</dbReference>
<evidence type="ECO:0000259" key="6">
    <source>
        <dbReference type="Pfam" id="PF08281"/>
    </source>
</evidence>
<dbReference type="InterPro" id="IPR014284">
    <property type="entry name" value="RNA_pol_sigma-70_dom"/>
</dbReference>
<keyword evidence="4" id="KW-0804">Transcription</keyword>
<dbReference type="InterPro" id="IPR013249">
    <property type="entry name" value="RNA_pol_sigma70_r4_t2"/>
</dbReference>
<evidence type="ECO:0000256" key="2">
    <source>
        <dbReference type="ARBA" id="ARBA00023015"/>
    </source>
</evidence>
<reference evidence="8" key="1">
    <citation type="submission" date="2019-08" db="EMBL/GenBank/DDBJ databases">
        <title>Seonamhaeicola sediminis sp. nov., isolated from marine sediment.</title>
        <authorList>
            <person name="Cao W.R."/>
        </authorList>
    </citation>
    <scope>NUCLEOTIDE SEQUENCE [LARGE SCALE GENOMIC DNA]</scope>
    <source>
        <strain evidence="8">Gy8</strain>
    </source>
</reference>
<dbReference type="RefSeq" id="WP_147132312.1">
    <property type="nucleotide sequence ID" value="NZ_VOSC01000012.1"/>
</dbReference>
<dbReference type="InterPro" id="IPR007627">
    <property type="entry name" value="RNA_pol_sigma70_r2"/>
</dbReference>
<organism evidence="7 8">
    <name type="scientific">Seonamhaeicola algicola</name>
    <dbReference type="NCBI Taxonomy" id="1719036"/>
    <lineage>
        <taxon>Bacteria</taxon>
        <taxon>Pseudomonadati</taxon>
        <taxon>Bacteroidota</taxon>
        <taxon>Flavobacteriia</taxon>
        <taxon>Flavobacteriales</taxon>
        <taxon>Flavobacteriaceae</taxon>
    </lineage>
</organism>
<keyword evidence="3" id="KW-0731">Sigma factor</keyword>
<gene>
    <name evidence="7" type="ORF">FUA26_04845</name>
</gene>
<evidence type="ECO:0000256" key="1">
    <source>
        <dbReference type="ARBA" id="ARBA00010641"/>
    </source>
</evidence>